<comment type="caution">
    <text evidence="8">The sequence shown here is derived from an EMBL/GenBank/DDBJ whole genome shotgun (WGS) entry which is preliminary data.</text>
</comment>
<keyword evidence="3 6" id="KW-0812">Transmembrane</keyword>
<keyword evidence="5 6" id="KW-0472">Membrane</keyword>
<dbReference type="InterPro" id="IPR007267">
    <property type="entry name" value="GtrA_DPMS_TM"/>
</dbReference>
<evidence type="ECO:0000313" key="8">
    <source>
        <dbReference type="EMBL" id="MFA1772591.1"/>
    </source>
</evidence>
<name>A0ABV4RHH5_9BACT</name>
<dbReference type="InterPro" id="IPR051401">
    <property type="entry name" value="GtrA_CellWall_Glycosyl"/>
</dbReference>
<evidence type="ECO:0000256" key="2">
    <source>
        <dbReference type="ARBA" id="ARBA00009399"/>
    </source>
</evidence>
<dbReference type="PANTHER" id="PTHR38459">
    <property type="entry name" value="PROPHAGE BACTOPRENOL-LINKED GLUCOSE TRANSLOCASE HOMOLOG"/>
    <property type="match status" value="1"/>
</dbReference>
<evidence type="ECO:0000256" key="6">
    <source>
        <dbReference type="SAM" id="Phobius"/>
    </source>
</evidence>
<dbReference type="Pfam" id="PF04138">
    <property type="entry name" value="GtrA_DPMS_TM"/>
    <property type="match status" value="1"/>
</dbReference>
<accession>A0ABV4RHH5</accession>
<proteinExistence type="inferred from homology"/>
<sequence>MGAFCAAFDFLLYALMVEFLGVYYVFATVFSTVIAIVLNYFLTRKWVFSSSKYSFKYEFSSFVLFSLVGLLLNLGLILLFVEKIQMNPLLGKLLAIGLVSVFNYFSKKKLVFGE</sequence>
<gene>
    <name evidence="8" type="ORF">ACD591_14915</name>
</gene>
<organism evidence="8 9">
    <name type="scientific">Rufibacter glacialis</name>
    <dbReference type="NCBI Taxonomy" id="1259555"/>
    <lineage>
        <taxon>Bacteria</taxon>
        <taxon>Pseudomonadati</taxon>
        <taxon>Bacteroidota</taxon>
        <taxon>Cytophagia</taxon>
        <taxon>Cytophagales</taxon>
        <taxon>Hymenobacteraceae</taxon>
        <taxon>Rufibacter</taxon>
    </lineage>
</organism>
<comment type="similarity">
    <text evidence="2">Belongs to the GtrA family.</text>
</comment>
<dbReference type="PANTHER" id="PTHR38459:SF1">
    <property type="entry name" value="PROPHAGE BACTOPRENOL-LINKED GLUCOSE TRANSLOCASE HOMOLOG"/>
    <property type="match status" value="1"/>
</dbReference>
<evidence type="ECO:0000313" key="9">
    <source>
        <dbReference type="Proteomes" id="UP001570846"/>
    </source>
</evidence>
<evidence type="ECO:0000256" key="3">
    <source>
        <dbReference type="ARBA" id="ARBA00022692"/>
    </source>
</evidence>
<dbReference type="Proteomes" id="UP001570846">
    <property type="component" value="Unassembled WGS sequence"/>
</dbReference>
<feature type="domain" description="GtrA/DPMS transmembrane" evidence="7">
    <location>
        <begin position="1"/>
        <end position="112"/>
    </location>
</feature>
<evidence type="ECO:0000256" key="4">
    <source>
        <dbReference type="ARBA" id="ARBA00022989"/>
    </source>
</evidence>
<evidence type="ECO:0000259" key="7">
    <source>
        <dbReference type="Pfam" id="PF04138"/>
    </source>
</evidence>
<feature type="transmembrane region" description="Helical" evidence="6">
    <location>
        <begin position="62"/>
        <end position="81"/>
    </location>
</feature>
<keyword evidence="9" id="KW-1185">Reference proteome</keyword>
<comment type="subcellular location">
    <subcellularLocation>
        <location evidence="1">Membrane</location>
        <topology evidence="1">Multi-pass membrane protein</topology>
    </subcellularLocation>
</comment>
<evidence type="ECO:0000256" key="1">
    <source>
        <dbReference type="ARBA" id="ARBA00004141"/>
    </source>
</evidence>
<keyword evidence="4 6" id="KW-1133">Transmembrane helix</keyword>
<feature type="transmembrane region" description="Helical" evidence="6">
    <location>
        <begin position="20"/>
        <end position="42"/>
    </location>
</feature>
<evidence type="ECO:0000256" key="5">
    <source>
        <dbReference type="ARBA" id="ARBA00023136"/>
    </source>
</evidence>
<feature type="transmembrane region" description="Helical" evidence="6">
    <location>
        <begin position="87"/>
        <end position="105"/>
    </location>
</feature>
<dbReference type="EMBL" id="JBGOGF010000008">
    <property type="protein sequence ID" value="MFA1772591.1"/>
    <property type="molecule type" value="Genomic_DNA"/>
</dbReference>
<protein>
    <submittedName>
        <fullName evidence="8">GtrA family protein</fullName>
    </submittedName>
</protein>
<reference evidence="8 9" key="1">
    <citation type="submission" date="2024-08" db="EMBL/GenBank/DDBJ databases">
        <authorList>
            <person name="Wei W."/>
        </authorList>
    </citation>
    <scope>NUCLEOTIDE SEQUENCE [LARGE SCALE GENOMIC DNA]</scope>
    <source>
        <strain evidence="8 9">XU2</strain>
    </source>
</reference>
<dbReference type="RefSeq" id="WP_225840650.1">
    <property type="nucleotide sequence ID" value="NZ_BMMG01000001.1"/>
</dbReference>